<reference evidence="10 11" key="1">
    <citation type="journal article" date="2015" name="Environ. Microbiol.">
        <title>Methane oxidation coupled to nitrate reduction under hypoxia by the Gammaproteobacterium Methylomonas denitrificans, sp. nov. type strain FJG1.</title>
        <authorList>
            <person name="Kits K.D."/>
            <person name="Klotz M.G."/>
            <person name="Stein L.Y."/>
        </authorList>
    </citation>
    <scope>NUCLEOTIDE SEQUENCE [LARGE SCALE GENOMIC DNA]</scope>
    <source>
        <strain evidence="10 11">FJG1</strain>
    </source>
</reference>
<name>A0A140E456_9GAMM</name>
<evidence type="ECO:0000256" key="2">
    <source>
        <dbReference type="ARBA" id="ARBA00005992"/>
    </source>
</evidence>
<keyword evidence="4 7" id="KW-0133">Cell shape</keyword>
<dbReference type="InterPro" id="IPR005490">
    <property type="entry name" value="LD_TPept_cat_dom"/>
</dbReference>
<dbReference type="GO" id="GO:0071555">
    <property type="term" value="P:cell wall organization"/>
    <property type="evidence" value="ECO:0007669"/>
    <property type="project" value="UniProtKB-UniRule"/>
</dbReference>
<evidence type="ECO:0000256" key="8">
    <source>
        <dbReference type="SAM" id="SignalP"/>
    </source>
</evidence>
<dbReference type="Pfam" id="PF03734">
    <property type="entry name" value="YkuD"/>
    <property type="match status" value="1"/>
</dbReference>
<feature type="active site" description="Proton donor/acceptor" evidence="7">
    <location>
        <position position="468"/>
    </location>
</feature>
<keyword evidence="3" id="KW-0808">Transferase</keyword>
<keyword evidence="6 7" id="KW-0961">Cell wall biogenesis/degradation</keyword>
<dbReference type="EMBL" id="CP014476">
    <property type="protein sequence ID" value="AMK75180.1"/>
    <property type="molecule type" value="Genomic_DNA"/>
</dbReference>
<feature type="domain" description="L,D-TPase catalytic" evidence="9">
    <location>
        <begin position="331"/>
        <end position="508"/>
    </location>
</feature>
<feature type="signal peptide" evidence="8">
    <location>
        <begin position="1"/>
        <end position="37"/>
    </location>
</feature>
<protein>
    <recommendedName>
        <fullName evidence="9">L,D-TPase catalytic domain-containing protein</fullName>
    </recommendedName>
</protein>
<dbReference type="InterPro" id="IPR002477">
    <property type="entry name" value="Peptidoglycan-bd-like"/>
</dbReference>
<comment type="pathway">
    <text evidence="1 7">Cell wall biogenesis; peptidoglycan biosynthesis.</text>
</comment>
<sequence>MKQQAALTNNQMKLRKSTPYLLTVLALLYFFSQPASSQSPEPGIKQAIESLLASKQQPLLSQADFSQYSDALKNLYQMNANQLIWLGEGRTGKNREDALSLLTNAKADGLNPVAYDAERLRGYLQRAATLPQSATTELASYDVALSIALVHYARDLHVGRVNPRDFDYPVQFAAKSASDVAVLLNQYIQQQTLAELPAVLAPKFKQYQQLKTVLASYHQQNTAPQMSKLLFAKSLRPGEQDPQLPELRRRLLELGELKAEEVAGAGNTETLYDAAATEAVKRLQQQQGLKADGVIGKQTLALLNQTPADKIAMIEFAMERLRWMPELPDGPRIFVNIPAFQLWAFNSRDDQQPLTMKVIVGKAEKNQTPVLWEEMKYLEFMPYWNIPKSIMDKEMLPKLLSDEEFLANQDIELVGRNADDDEDADENQDSIVDEIKSGRVRARQRPGSNNPLGRVKFIFPNKADVYLHDTPGKSAFNRDRRDLSHGCVRVAEAEKLAEFVLGDQSDWDQQTIQQAMAGPKTQRVSLKKAIPVLFFYTTAFVDRDDKPRFYPDIYGQDELLRSALHKASAPNAEQALVSKSTTPGSGG</sequence>
<dbReference type="STRING" id="1538553.JT25_001550"/>
<comment type="similarity">
    <text evidence="2">Belongs to the YkuD family.</text>
</comment>
<feature type="active site" description="Nucleophile" evidence="7">
    <location>
        <position position="487"/>
    </location>
</feature>
<organism evidence="10 11">
    <name type="scientific">Methylomonas denitrificans</name>
    <dbReference type="NCBI Taxonomy" id="1538553"/>
    <lineage>
        <taxon>Bacteria</taxon>
        <taxon>Pseudomonadati</taxon>
        <taxon>Pseudomonadota</taxon>
        <taxon>Gammaproteobacteria</taxon>
        <taxon>Methylococcales</taxon>
        <taxon>Methylococcaceae</taxon>
        <taxon>Methylomonas</taxon>
    </lineage>
</organism>
<dbReference type="CDD" id="cd16913">
    <property type="entry name" value="YkuD_like"/>
    <property type="match status" value="1"/>
</dbReference>
<proteinExistence type="inferred from homology"/>
<dbReference type="KEGG" id="mdn:JT25_001550"/>
<dbReference type="PANTHER" id="PTHR41533:SF2">
    <property type="entry name" value="BLR7131 PROTEIN"/>
    <property type="match status" value="1"/>
</dbReference>
<evidence type="ECO:0000313" key="10">
    <source>
        <dbReference type="EMBL" id="AMK75180.1"/>
    </source>
</evidence>
<evidence type="ECO:0000256" key="3">
    <source>
        <dbReference type="ARBA" id="ARBA00022679"/>
    </source>
</evidence>
<keyword evidence="8" id="KW-0732">Signal</keyword>
<dbReference type="OrthoDB" id="9778545at2"/>
<dbReference type="PROSITE" id="PS52029">
    <property type="entry name" value="LD_TPASE"/>
    <property type="match status" value="1"/>
</dbReference>
<dbReference type="GO" id="GO:0008360">
    <property type="term" value="P:regulation of cell shape"/>
    <property type="evidence" value="ECO:0007669"/>
    <property type="project" value="UniProtKB-UniRule"/>
</dbReference>
<dbReference type="InterPro" id="IPR038063">
    <property type="entry name" value="Transpep_catalytic_dom"/>
</dbReference>
<keyword evidence="5 7" id="KW-0573">Peptidoglycan synthesis</keyword>
<gene>
    <name evidence="10" type="ORF">JT25_001550</name>
</gene>
<evidence type="ECO:0000256" key="1">
    <source>
        <dbReference type="ARBA" id="ARBA00004752"/>
    </source>
</evidence>
<dbReference type="SUPFAM" id="SSF141523">
    <property type="entry name" value="L,D-transpeptidase catalytic domain-like"/>
    <property type="match status" value="1"/>
</dbReference>
<dbReference type="InterPro" id="IPR036365">
    <property type="entry name" value="PGBD-like_sf"/>
</dbReference>
<evidence type="ECO:0000256" key="7">
    <source>
        <dbReference type="PROSITE-ProRule" id="PRU01373"/>
    </source>
</evidence>
<dbReference type="AlphaFoldDB" id="A0A140E456"/>
<accession>A0A140E456</accession>
<dbReference type="InterPro" id="IPR052905">
    <property type="entry name" value="LD-transpeptidase_YkuD-like"/>
</dbReference>
<dbReference type="GO" id="GO:0009252">
    <property type="term" value="P:peptidoglycan biosynthetic process"/>
    <property type="evidence" value="ECO:0007669"/>
    <property type="project" value="UniProtKB-UniPathway"/>
</dbReference>
<dbReference type="InterPro" id="IPR036366">
    <property type="entry name" value="PGBDSf"/>
</dbReference>
<evidence type="ECO:0000259" key="9">
    <source>
        <dbReference type="PROSITE" id="PS52029"/>
    </source>
</evidence>
<dbReference type="PANTHER" id="PTHR41533">
    <property type="entry name" value="L,D-TRANSPEPTIDASE HI_1667-RELATED"/>
    <property type="match status" value="1"/>
</dbReference>
<dbReference type="Pfam" id="PF01471">
    <property type="entry name" value="PG_binding_1"/>
    <property type="match status" value="1"/>
</dbReference>
<dbReference type="Proteomes" id="UP000030512">
    <property type="component" value="Chromosome"/>
</dbReference>
<evidence type="ECO:0000313" key="11">
    <source>
        <dbReference type="Proteomes" id="UP000030512"/>
    </source>
</evidence>
<dbReference type="RefSeq" id="WP_062327364.1">
    <property type="nucleotide sequence ID" value="NZ_CP014476.1"/>
</dbReference>
<dbReference type="Gene3D" id="1.10.101.10">
    <property type="entry name" value="PGBD-like superfamily/PGBD"/>
    <property type="match status" value="1"/>
</dbReference>
<dbReference type="InterPro" id="IPR045380">
    <property type="entry name" value="LD_TPept_scaffold_dom"/>
</dbReference>
<dbReference type="Gene3D" id="2.40.440.10">
    <property type="entry name" value="L,D-transpeptidase catalytic domain-like"/>
    <property type="match status" value="1"/>
</dbReference>
<dbReference type="SUPFAM" id="SSF47090">
    <property type="entry name" value="PGBD-like"/>
    <property type="match status" value="1"/>
</dbReference>
<evidence type="ECO:0000256" key="5">
    <source>
        <dbReference type="ARBA" id="ARBA00022984"/>
    </source>
</evidence>
<feature type="chain" id="PRO_5007302165" description="L,D-TPase catalytic domain-containing protein" evidence="8">
    <location>
        <begin position="38"/>
        <end position="587"/>
    </location>
</feature>
<evidence type="ECO:0000256" key="6">
    <source>
        <dbReference type="ARBA" id="ARBA00023316"/>
    </source>
</evidence>
<dbReference type="GO" id="GO:0016740">
    <property type="term" value="F:transferase activity"/>
    <property type="evidence" value="ECO:0007669"/>
    <property type="project" value="UniProtKB-KW"/>
</dbReference>
<evidence type="ECO:0000256" key="4">
    <source>
        <dbReference type="ARBA" id="ARBA00022960"/>
    </source>
</evidence>
<dbReference type="GO" id="GO:0004180">
    <property type="term" value="F:carboxypeptidase activity"/>
    <property type="evidence" value="ECO:0007669"/>
    <property type="project" value="UniProtKB-ARBA"/>
</dbReference>
<dbReference type="Pfam" id="PF20142">
    <property type="entry name" value="Scaffold"/>
    <property type="match status" value="1"/>
</dbReference>
<keyword evidence="11" id="KW-1185">Reference proteome</keyword>
<dbReference type="UniPathway" id="UPA00219"/>